<dbReference type="SUPFAM" id="SSF46689">
    <property type="entry name" value="Homeodomain-like"/>
    <property type="match status" value="1"/>
</dbReference>
<sequence>MRQNVPKREEANGSVMKMKEYQFCLHFSTSGDLKMTFDVSSRRSIGVAIRSCRIRETNQPVMLSHLNSSAAPTFDLLAQTNQNSKKRSGGGVADYSSVIHLIAKSRAGILRSGLSITAHIATQVEESSQLKIMNTAFANAVAALGTPTSSSSDSRAESKPDTSELCSQPPTTSIYTNQNPWAEHIPLLGNYTSTLDCNVNIGNNYVYDQSFQPAYFTGNGYIPSYGVFCDTFGARLATQGIDSELPGMSIETQLKTEIDDEKAKSDHGESDGGEDMEESFDGKKRKRKRRVLFTKAQTFALERRFRHQKYLSAPEREELAREINLTATQVKIWFQNHRYKNKKVTPEKPASSSSFESSNTVQNAPADFSTRRMQIPVIMRDSNLNMNNVFPNAAYLPVTSTVPTSTFAPQYYMNNAWTWPS</sequence>
<comment type="caution">
    <text evidence="9">The sequence shown here is derived from an EMBL/GenBank/DDBJ whole genome shotgun (WGS) entry which is preliminary data.</text>
</comment>
<feature type="DNA-binding region" description="Homeobox" evidence="5">
    <location>
        <begin position="286"/>
        <end position="345"/>
    </location>
</feature>
<dbReference type="GO" id="GO:0000981">
    <property type="term" value="F:DNA-binding transcription factor activity, RNA polymerase II-specific"/>
    <property type="evidence" value="ECO:0007669"/>
    <property type="project" value="InterPro"/>
</dbReference>
<dbReference type="EMBL" id="CAJFDH010000005">
    <property type="protein sequence ID" value="CAD5225181.1"/>
    <property type="molecule type" value="Genomic_DNA"/>
</dbReference>
<evidence type="ECO:0000256" key="1">
    <source>
        <dbReference type="ARBA" id="ARBA00004123"/>
    </source>
</evidence>
<feature type="region of interest" description="Disordered" evidence="7">
    <location>
        <begin position="145"/>
        <end position="172"/>
    </location>
</feature>
<dbReference type="GO" id="GO:0000978">
    <property type="term" value="F:RNA polymerase II cis-regulatory region sequence-specific DNA binding"/>
    <property type="evidence" value="ECO:0007669"/>
    <property type="project" value="TreeGrafter"/>
</dbReference>
<protein>
    <recommendedName>
        <fullName evidence="8">Homeobox domain-containing protein</fullName>
    </recommendedName>
</protein>
<keyword evidence="10" id="KW-1185">Reference proteome</keyword>
<feature type="region of interest" description="Disordered" evidence="7">
    <location>
        <begin position="342"/>
        <end position="364"/>
    </location>
</feature>
<evidence type="ECO:0000256" key="5">
    <source>
        <dbReference type="PROSITE-ProRule" id="PRU00108"/>
    </source>
</evidence>
<dbReference type="PROSITE" id="PS00027">
    <property type="entry name" value="HOMEOBOX_1"/>
    <property type="match status" value="1"/>
</dbReference>
<feature type="domain" description="Homeobox" evidence="8">
    <location>
        <begin position="284"/>
        <end position="344"/>
    </location>
</feature>
<evidence type="ECO:0000256" key="2">
    <source>
        <dbReference type="ARBA" id="ARBA00023125"/>
    </source>
</evidence>
<dbReference type="PROSITE" id="PS50071">
    <property type="entry name" value="HOMEOBOX_2"/>
    <property type="match status" value="1"/>
</dbReference>
<evidence type="ECO:0000256" key="6">
    <source>
        <dbReference type="RuleBase" id="RU000682"/>
    </source>
</evidence>
<dbReference type="Proteomes" id="UP000614601">
    <property type="component" value="Unassembled WGS sequence"/>
</dbReference>
<keyword evidence="4 5" id="KW-0539">Nucleus</keyword>
<name>A0A811LAF2_9BILA</name>
<keyword evidence="3 5" id="KW-0371">Homeobox</keyword>
<feature type="compositionally biased region" description="Basic and acidic residues" evidence="7">
    <location>
        <begin position="254"/>
        <end position="270"/>
    </location>
</feature>
<dbReference type="InterPro" id="IPR017970">
    <property type="entry name" value="Homeobox_CS"/>
</dbReference>
<dbReference type="Pfam" id="PF00046">
    <property type="entry name" value="Homeodomain"/>
    <property type="match status" value="1"/>
</dbReference>
<evidence type="ECO:0000313" key="9">
    <source>
        <dbReference type="EMBL" id="CAD5225181.1"/>
    </source>
</evidence>
<dbReference type="InterPro" id="IPR009057">
    <property type="entry name" value="Homeodomain-like_sf"/>
</dbReference>
<dbReference type="InterPro" id="IPR001356">
    <property type="entry name" value="HD"/>
</dbReference>
<dbReference type="InterPro" id="IPR050394">
    <property type="entry name" value="Homeobox_NK-like"/>
</dbReference>
<evidence type="ECO:0000256" key="3">
    <source>
        <dbReference type="ARBA" id="ARBA00023155"/>
    </source>
</evidence>
<keyword evidence="2 5" id="KW-0238">DNA-binding</keyword>
<dbReference type="InterPro" id="IPR020479">
    <property type="entry name" value="HD_metazoa"/>
</dbReference>
<proteinExistence type="predicted"/>
<dbReference type="PANTHER" id="PTHR24340:SF82">
    <property type="entry name" value="HOMEOBOX PROTEIN VND"/>
    <property type="match status" value="1"/>
</dbReference>
<dbReference type="EMBL" id="CAJFCW020000005">
    <property type="protein sequence ID" value="CAG9120513.1"/>
    <property type="molecule type" value="Genomic_DNA"/>
</dbReference>
<dbReference type="Gene3D" id="1.10.10.60">
    <property type="entry name" value="Homeodomain-like"/>
    <property type="match status" value="1"/>
</dbReference>
<dbReference type="AlphaFoldDB" id="A0A811LAF2"/>
<reference evidence="9" key="1">
    <citation type="submission" date="2020-09" db="EMBL/GenBank/DDBJ databases">
        <authorList>
            <person name="Kikuchi T."/>
        </authorList>
    </citation>
    <scope>NUCLEOTIDE SEQUENCE</scope>
    <source>
        <strain evidence="9">SH1</strain>
    </source>
</reference>
<dbReference type="PANTHER" id="PTHR24340">
    <property type="entry name" value="HOMEOBOX PROTEIN NKX"/>
    <property type="match status" value="1"/>
</dbReference>
<evidence type="ECO:0000256" key="4">
    <source>
        <dbReference type="ARBA" id="ARBA00023242"/>
    </source>
</evidence>
<evidence type="ECO:0000259" key="8">
    <source>
        <dbReference type="PROSITE" id="PS50071"/>
    </source>
</evidence>
<dbReference type="SMART" id="SM00389">
    <property type="entry name" value="HOX"/>
    <property type="match status" value="1"/>
</dbReference>
<evidence type="ECO:0000313" key="10">
    <source>
        <dbReference type="Proteomes" id="UP000614601"/>
    </source>
</evidence>
<comment type="subcellular location">
    <subcellularLocation>
        <location evidence="1 5 6">Nucleus</location>
    </subcellularLocation>
</comment>
<feature type="region of interest" description="Disordered" evidence="7">
    <location>
        <begin position="254"/>
        <end position="283"/>
    </location>
</feature>
<dbReference type="CDD" id="cd00086">
    <property type="entry name" value="homeodomain"/>
    <property type="match status" value="1"/>
</dbReference>
<dbReference type="Proteomes" id="UP000783686">
    <property type="component" value="Unassembled WGS sequence"/>
</dbReference>
<dbReference type="GO" id="GO:0005634">
    <property type="term" value="C:nucleus"/>
    <property type="evidence" value="ECO:0007669"/>
    <property type="project" value="UniProtKB-SubCell"/>
</dbReference>
<dbReference type="GO" id="GO:0030154">
    <property type="term" value="P:cell differentiation"/>
    <property type="evidence" value="ECO:0007669"/>
    <property type="project" value="TreeGrafter"/>
</dbReference>
<gene>
    <name evidence="9" type="ORF">BOKJ2_LOCUS11450</name>
</gene>
<accession>A0A811LAF2</accession>
<dbReference type="OrthoDB" id="3137333at2759"/>
<evidence type="ECO:0000256" key="7">
    <source>
        <dbReference type="SAM" id="MobiDB-lite"/>
    </source>
</evidence>
<dbReference type="PRINTS" id="PR00024">
    <property type="entry name" value="HOMEOBOX"/>
</dbReference>
<organism evidence="9 10">
    <name type="scientific">Bursaphelenchus okinawaensis</name>
    <dbReference type="NCBI Taxonomy" id="465554"/>
    <lineage>
        <taxon>Eukaryota</taxon>
        <taxon>Metazoa</taxon>
        <taxon>Ecdysozoa</taxon>
        <taxon>Nematoda</taxon>
        <taxon>Chromadorea</taxon>
        <taxon>Rhabditida</taxon>
        <taxon>Tylenchina</taxon>
        <taxon>Tylenchomorpha</taxon>
        <taxon>Aphelenchoidea</taxon>
        <taxon>Aphelenchoididae</taxon>
        <taxon>Bursaphelenchus</taxon>
    </lineage>
</organism>